<keyword evidence="6" id="KW-1185">Reference proteome</keyword>
<dbReference type="OrthoDB" id="3457658at2"/>
<proteinExistence type="predicted"/>
<dbReference type="GO" id="GO:0000287">
    <property type="term" value="F:magnesium ion binding"/>
    <property type="evidence" value="ECO:0007669"/>
    <property type="project" value="UniProtKB-ARBA"/>
</dbReference>
<dbReference type="InterPro" id="IPR033248">
    <property type="entry name" value="Transketolase_C"/>
</dbReference>
<dbReference type="CDD" id="cd07036">
    <property type="entry name" value="TPP_PYR_E1-PDHc-beta_like"/>
    <property type="match status" value="1"/>
</dbReference>
<gene>
    <name evidence="5" type="ORF">DY218_24515</name>
</gene>
<dbReference type="GO" id="GO:0016491">
    <property type="term" value="F:oxidoreductase activity"/>
    <property type="evidence" value="ECO:0007669"/>
    <property type="project" value="UniProtKB-KW"/>
</dbReference>
<organism evidence="5 6">
    <name type="scientific">Streptomyces triticagri</name>
    <dbReference type="NCBI Taxonomy" id="2293568"/>
    <lineage>
        <taxon>Bacteria</taxon>
        <taxon>Bacillati</taxon>
        <taxon>Actinomycetota</taxon>
        <taxon>Actinomycetes</taxon>
        <taxon>Kitasatosporales</taxon>
        <taxon>Streptomycetaceae</taxon>
        <taxon>Streptomyces</taxon>
    </lineage>
</organism>
<comment type="caution">
    <text evidence="5">The sequence shown here is derived from an EMBL/GenBank/DDBJ whole genome shotgun (WGS) entry which is preliminary data.</text>
</comment>
<dbReference type="Proteomes" id="UP000263094">
    <property type="component" value="Unassembled WGS sequence"/>
</dbReference>
<dbReference type="Gene3D" id="3.40.50.920">
    <property type="match status" value="1"/>
</dbReference>
<evidence type="ECO:0000313" key="6">
    <source>
        <dbReference type="Proteomes" id="UP000263094"/>
    </source>
</evidence>
<evidence type="ECO:0000259" key="4">
    <source>
        <dbReference type="SMART" id="SM00861"/>
    </source>
</evidence>
<dbReference type="SMART" id="SM00861">
    <property type="entry name" value="Transket_pyr"/>
    <property type="match status" value="1"/>
</dbReference>
<dbReference type="FunFam" id="3.40.50.970:FF:000001">
    <property type="entry name" value="Pyruvate dehydrogenase E1 beta subunit"/>
    <property type="match status" value="1"/>
</dbReference>
<keyword evidence="3" id="KW-0786">Thiamine pyrophosphate</keyword>
<dbReference type="Pfam" id="PF02779">
    <property type="entry name" value="Transket_pyr"/>
    <property type="match status" value="1"/>
</dbReference>
<dbReference type="SUPFAM" id="SSF52922">
    <property type="entry name" value="TK C-terminal domain-like"/>
    <property type="match status" value="1"/>
</dbReference>
<protein>
    <submittedName>
        <fullName evidence="5">Alpha-ketoacid dehydrogenase subunit beta</fullName>
    </submittedName>
</protein>
<dbReference type="Gene3D" id="3.40.50.970">
    <property type="match status" value="1"/>
</dbReference>
<dbReference type="InterPro" id="IPR005475">
    <property type="entry name" value="Transketolase-like_Pyr-bd"/>
</dbReference>
<evidence type="ECO:0000256" key="3">
    <source>
        <dbReference type="ARBA" id="ARBA00023052"/>
    </source>
</evidence>
<dbReference type="PANTHER" id="PTHR43257:SF2">
    <property type="entry name" value="PYRUVATE DEHYDROGENASE E1 COMPONENT SUBUNIT BETA"/>
    <property type="match status" value="1"/>
</dbReference>
<evidence type="ECO:0000256" key="2">
    <source>
        <dbReference type="ARBA" id="ARBA00023002"/>
    </source>
</evidence>
<dbReference type="AlphaFoldDB" id="A0A372M0B3"/>
<dbReference type="Pfam" id="PF02780">
    <property type="entry name" value="Transketolase_C"/>
    <property type="match status" value="1"/>
</dbReference>
<evidence type="ECO:0000256" key="1">
    <source>
        <dbReference type="ARBA" id="ARBA00001964"/>
    </source>
</evidence>
<feature type="domain" description="Transketolase-like pyrimidine-binding" evidence="4">
    <location>
        <begin position="1"/>
        <end position="175"/>
    </location>
</feature>
<dbReference type="EMBL" id="QUAK01000149">
    <property type="protein sequence ID" value="RFU84060.1"/>
    <property type="molecule type" value="Genomic_DNA"/>
</dbReference>
<comment type="cofactor">
    <cofactor evidence="1">
        <name>thiamine diphosphate</name>
        <dbReference type="ChEBI" id="CHEBI:58937"/>
    </cofactor>
</comment>
<dbReference type="InterPro" id="IPR009014">
    <property type="entry name" value="Transketo_C/PFOR_II"/>
</dbReference>
<evidence type="ECO:0000313" key="5">
    <source>
        <dbReference type="EMBL" id="RFU84060.1"/>
    </source>
</evidence>
<keyword evidence="2" id="KW-0560">Oxidoreductase</keyword>
<dbReference type="InterPro" id="IPR029061">
    <property type="entry name" value="THDP-binding"/>
</dbReference>
<reference evidence="5 6" key="1">
    <citation type="submission" date="2018-08" db="EMBL/GenBank/DDBJ databases">
        <title>Isolation, diversity and antifungal activity of Actinobacteria from wheat.</title>
        <authorList>
            <person name="Han C."/>
        </authorList>
    </citation>
    <scope>NUCLEOTIDE SEQUENCE [LARGE SCALE GENOMIC DNA]</scope>
    <source>
        <strain evidence="5 6">NEAU-YY421</strain>
    </source>
</reference>
<accession>A0A372M0B3</accession>
<dbReference type="PANTHER" id="PTHR43257">
    <property type="entry name" value="PYRUVATE DEHYDROGENASE E1 COMPONENT BETA SUBUNIT"/>
    <property type="match status" value="1"/>
</dbReference>
<sequence>MNYRKVIGRALADELAHDPRVVFLGEDVGEAGGAFKTTAGLKERFGDRVRDTPISEQAIIGTAVGASLMGLRPVAEIMFADFAGVCFDQLVNTLAKYRYTSGGQASVPVTVRMANGAGAGFGPQHSQAAENWFLNIPGLKIVVPGTVPDMYGLLRSAVRDDDPVLVFEHKNLFTVKGEVPAEPDDAHLVPIGVADVVREGGDVTVVATQQMRHRAQEAAALLADRGVSAEVIDPRTLVPFDLATVAASLDKTSRLVVVQEGPPDGGWGASLISTVCTQHFELLDAAPVLLASDPTPVPYAGVLEQASLPDAARIVAAVEQLVRY</sequence>
<name>A0A372M0B3_9ACTN</name>
<dbReference type="SUPFAM" id="SSF52518">
    <property type="entry name" value="Thiamin diphosphate-binding fold (THDP-binding)"/>
    <property type="match status" value="1"/>
</dbReference>